<evidence type="ECO:0000313" key="2">
    <source>
        <dbReference type="Proteomes" id="UP000652995"/>
    </source>
</evidence>
<proteinExistence type="predicted"/>
<evidence type="ECO:0000313" key="1">
    <source>
        <dbReference type="EMBL" id="GGA79967.1"/>
    </source>
</evidence>
<name>A0ABQ1HK62_9STAP</name>
<dbReference type="EMBL" id="BMCB01000001">
    <property type="protein sequence ID" value="GGA79967.1"/>
    <property type="molecule type" value="Genomic_DNA"/>
</dbReference>
<protein>
    <submittedName>
        <fullName evidence="1">Uncharacterized protein</fullName>
    </submittedName>
</protein>
<sequence>MRLRKNRIIQIVTKDGVDLKTLKELRVDYKLTEENQEELFVF</sequence>
<comment type="caution">
    <text evidence="1">The sequence shown here is derived from an EMBL/GenBank/DDBJ whole genome shotgun (WGS) entry which is preliminary data.</text>
</comment>
<organism evidence="1 2">
    <name type="scientific">Staphylococcus muscae</name>
    <dbReference type="NCBI Taxonomy" id="1294"/>
    <lineage>
        <taxon>Bacteria</taxon>
        <taxon>Bacillati</taxon>
        <taxon>Bacillota</taxon>
        <taxon>Bacilli</taxon>
        <taxon>Bacillales</taxon>
        <taxon>Staphylococcaceae</taxon>
        <taxon>Staphylococcus</taxon>
    </lineage>
</organism>
<accession>A0ABQ1HK62</accession>
<keyword evidence="2" id="KW-1185">Reference proteome</keyword>
<reference evidence="2" key="1">
    <citation type="journal article" date="2019" name="Int. J. Syst. Evol. Microbiol.">
        <title>The Global Catalogue of Microorganisms (GCM) 10K type strain sequencing project: providing services to taxonomists for standard genome sequencing and annotation.</title>
        <authorList>
            <consortium name="The Broad Institute Genomics Platform"/>
            <consortium name="The Broad Institute Genome Sequencing Center for Infectious Disease"/>
            <person name="Wu L."/>
            <person name="Ma J."/>
        </authorList>
    </citation>
    <scope>NUCLEOTIDE SEQUENCE [LARGE SCALE GENOMIC DNA]</scope>
    <source>
        <strain evidence="2">CCM 4175</strain>
    </source>
</reference>
<dbReference type="Proteomes" id="UP000652995">
    <property type="component" value="Unassembled WGS sequence"/>
</dbReference>
<gene>
    <name evidence="1" type="ORF">GCM10007183_00150</name>
</gene>